<keyword evidence="2 5" id="KW-0812">Transmembrane</keyword>
<accession>A0ABS4SFJ9</accession>
<evidence type="ECO:0000256" key="5">
    <source>
        <dbReference type="SAM" id="Phobius"/>
    </source>
</evidence>
<dbReference type="Pfam" id="PF00654">
    <property type="entry name" value="Voltage_CLC"/>
    <property type="match status" value="1"/>
</dbReference>
<gene>
    <name evidence="6" type="ORF">J2Z81_003126</name>
</gene>
<evidence type="ECO:0000256" key="2">
    <source>
        <dbReference type="ARBA" id="ARBA00022692"/>
    </source>
</evidence>
<keyword evidence="4 5" id="KW-0472">Membrane</keyword>
<evidence type="ECO:0000256" key="3">
    <source>
        <dbReference type="ARBA" id="ARBA00022989"/>
    </source>
</evidence>
<dbReference type="InterPro" id="IPR050368">
    <property type="entry name" value="ClC-type_chloride_channel"/>
</dbReference>
<evidence type="ECO:0000313" key="6">
    <source>
        <dbReference type="EMBL" id="MBP2259132.1"/>
    </source>
</evidence>
<dbReference type="InterPro" id="IPR001807">
    <property type="entry name" value="ClC"/>
</dbReference>
<dbReference type="PRINTS" id="PR00762">
    <property type="entry name" value="CLCHANNEL"/>
</dbReference>
<dbReference type="Gene3D" id="1.10.3080.10">
    <property type="entry name" value="Clc chloride channel"/>
    <property type="match status" value="1"/>
</dbReference>
<feature type="transmembrane region" description="Helical" evidence="5">
    <location>
        <begin position="36"/>
        <end position="54"/>
    </location>
</feature>
<dbReference type="SUPFAM" id="SSF81340">
    <property type="entry name" value="Clc chloride channel"/>
    <property type="match status" value="1"/>
</dbReference>
<keyword evidence="3 5" id="KW-1133">Transmembrane helix</keyword>
<feature type="transmembrane region" description="Helical" evidence="5">
    <location>
        <begin position="285"/>
        <end position="306"/>
    </location>
</feature>
<feature type="transmembrane region" description="Helical" evidence="5">
    <location>
        <begin position="244"/>
        <end position="265"/>
    </location>
</feature>
<organism evidence="6 7">
    <name type="scientific">Virgibacillus alimentarius</name>
    <dbReference type="NCBI Taxonomy" id="698769"/>
    <lineage>
        <taxon>Bacteria</taxon>
        <taxon>Bacillati</taxon>
        <taxon>Bacillota</taxon>
        <taxon>Bacilli</taxon>
        <taxon>Bacillales</taxon>
        <taxon>Bacillaceae</taxon>
        <taxon>Virgibacillus</taxon>
    </lineage>
</organism>
<proteinExistence type="predicted"/>
<feature type="transmembrane region" description="Helical" evidence="5">
    <location>
        <begin position="318"/>
        <end position="341"/>
    </location>
</feature>
<feature type="transmembrane region" description="Helical" evidence="5">
    <location>
        <begin position="127"/>
        <end position="152"/>
    </location>
</feature>
<dbReference type="PANTHER" id="PTHR43427">
    <property type="entry name" value="CHLORIDE CHANNEL PROTEIN CLC-E"/>
    <property type="match status" value="1"/>
</dbReference>
<feature type="transmembrane region" description="Helical" evidence="5">
    <location>
        <begin position="347"/>
        <end position="376"/>
    </location>
</feature>
<reference evidence="6 7" key="1">
    <citation type="submission" date="2021-03" db="EMBL/GenBank/DDBJ databases">
        <title>Genomic Encyclopedia of Type Strains, Phase IV (KMG-IV): sequencing the most valuable type-strain genomes for metagenomic binning, comparative biology and taxonomic classification.</title>
        <authorList>
            <person name="Goeker M."/>
        </authorList>
    </citation>
    <scope>NUCLEOTIDE SEQUENCE [LARGE SCALE GENOMIC DNA]</scope>
    <source>
        <strain evidence="6 7">DSM 25790</strain>
    </source>
</reference>
<dbReference type="Proteomes" id="UP001519294">
    <property type="component" value="Unassembled WGS sequence"/>
</dbReference>
<feature type="transmembrane region" description="Helical" evidence="5">
    <location>
        <begin position="201"/>
        <end position="223"/>
    </location>
</feature>
<dbReference type="RefSeq" id="WP_226374407.1">
    <property type="nucleotide sequence ID" value="NZ_JAGIKX010000056.1"/>
</dbReference>
<dbReference type="InterPro" id="IPR014743">
    <property type="entry name" value="Cl-channel_core"/>
</dbReference>
<evidence type="ECO:0000256" key="4">
    <source>
        <dbReference type="ARBA" id="ARBA00023136"/>
    </source>
</evidence>
<feature type="transmembrane region" description="Helical" evidence="5">
    <location>
        <begin position="164"/>
        <end position="189"/>
    </location>
</feature>
<sequence>MASITGVLVGTGASIFLQLLFYSTNQTAHIPLWVQLILLPFGGLVNGLLIYFGYRKKHAEEDSVIAAVHKQKGRLPLKTLPIKPLAAVVTLASGGSAGKEGPCSHIGGTLASWLGRIMHLSPRLQRKIVACGVSAGFASVFGTPIAGAIYAVEVLSLGRIRHDYLFAAVIAGITSFQISKIWGITYAYYPLDFVEDFSEALFLKVIIIGILCGLVALLFIEMFEEMRLFFNYIQQRFRIWRPMMPVIGGVVLSILILFIPADYLGLSLPIMDTALRGEDIPAFAFFWKALLVAVTLGSGFYGGIVTPQFVIGALSGNVFAGMLGVNPILGASVGMVAVVAAASNTPIAAVFMGFELFGGSIGVYVVGACLAAYIIIGHRSVYPDQLIAFSKSIWMHTKPGSSLGERDIQISYGLLRKIQRWQRRQAAKHGRLKSPKKK</sequence>
<feature type="transmembrane region" description="Helical" evidence="5">
    <location>
        <begin position="6"/>
        <end position="24"/>
    </location>
</feature>
<comment type="caution">
    <text evidence="6">The sequence shown here is derived from an EMBL/GenBank/DDBJ whole genome shotgun (WGS) entry which is preliminary data.</text>
</comment>
<evidence type="ECO:0000256" key="1">
    <source>
        <dbReference type="ARBA" id="ARBA00004141"/>
    </source>
</evidence>
<evidence type="ECO:0000313" key="7">
    <source>
        <dbReference type="Proteomes" id="UP001519294"/>
    </source>
</evidence>
<protein>
    <submittedName>
        <fullName evidence="6">H+/Cl- antiporter ClcA</fullName>
    </submittedName>
</protein>
<dbReference type="EMBL" id="JAGIKX010000056">
    <property type="protein sequence ID" value="MBP2259132.1"/>
    <property type="molecule type" value="Genomic_DNA"/>
</dbReference>
<comment type="subcellular location">
    <subcellularLocation>
        <location evidence="1">Membrane</location>
        <topology evidence="1">Multi-pass membrane protein</topology>
    </subcellularLocation>
</comment>
<name>A0ABS4SFJ9_9BACI</name>
<keyword evidence="7" id="KW-1185">Reference proteome</keyword>